<organism evidence="3 4">
    <name type="scientific">Halarchaeum acidiphilum MH1-52-1</name>
    <dbReference type="NCBI Taxonomy" id="1261545"/>
    <lineage>
        <taxon>Archaea</taxon>
        <taxon>Methanobacteriati</taxon>
        <taxon>Methanobacteriota</taxon>
        <taxon>Stenosarchaea group</taxon>
        <taxon>Halobacteria</taxon>
        <taxon>Halobacteriales</taxon>
        <taxon>Halobacteriaceae</taxon>
    </lineage>
</organism>
<dbReference type="PANTHER" id="PTHR47628:SF1">
    <property type="entry name" value="ALIPHATIC AMIDASE EXPRESSION-REGULATING PROTEIN"/>
    <property type="match status" value="1"/>
</dbReference>
<dbReference type="Proteomes" id="UP000016986">
    <property type="component" value="Unassembled WGS sequence"/>
</dbReference>
<dbReference type="InterPro" id="IPR028081">
    <property type="entry name" value="Leu-bd"/>
</dbReference>
<comment type="caution">
    <text evidence="3">The sequence shown here is derived from an EMBL/GenBank/DDBJ whole genome shotgun (WGS) entry which is preliminary data.</text>
</comment>
<evidence type="ECO:0000256" key="1">
    <source>
        <dbReference type="ARBA" id="ARBA00022729"/>
    </source>
</evidence>
<evidence type="ECO:0000313" key="3">
    <source>
        <dbReference type="EMBL" id="GAD53461.1"/>
    </source>
</evidence>
<keyword evidence="1" id="KW-0732">Signal</keyword>
<feature type="domain" description="Leucine-binding protein" evidence="2">
    <location>
        <begin position="50"/>
        <end position="389"/>
    </location>
</feature>
<dbReference type="NCBIfam" id="TIGR03669">
    <property type="entry name" value="urea_ABC_arch"/>
    <property type="match status" value="1"/>
</dbReference>
<reference evidence="3 4" key="1">
    <citation type="submission" date="2013-09" db="EMBL/GenBank/DDBJ databases">
        <title>Whole genome sequencing of Halarchaeum acidiphilum strain MH1-52-1.</title>
        <authorList>
            <person name="Shimane Y."/>
            <person name="Minegishi H."/>
            <person name="Nishi S."/>
            <person name="Echigo A."/>
            <person name="Shuto A."/>
            <person name="Konishi M."/>
            <person name="Ito T."/>
            <person name="Ohkuma M."/>
            <person name="Ohta Y."/>
            <person name="Nagano Y."/>
            <person name="Tsubouchi T."/>
            <person name="Mori K."/>
            <person name="Usui K."/>
            <person name="Kamekura M."/>
            <person name="Usami R."/>
            <person name="Takaki Y."/>
            <person name="Hatada Y."/>
        </authorList>
    </citation>
    <scope>NUCLEOTIDE SEQUENCE [LARGE SCALE GENOMIC DNA]</scope>
    <source>
        <strain evidence="3 4">JCM 16109</strain>
    </source>
</reference>
<sequence>MCLYAISVSRMNDGRSGPSRRSFLATGGTVAGAALAGCLTGGGGSGGKDTVTLGILEDRSGNFALNGTPKYNASMLAIDELNDDGGILGKQIETFAPDPQSDNKRYQQLTRQAINEEQVDALWAGYSSATREAIRPIIDQNEQLYFYTTQYEGGVADSYTFCMGATARQQLGMVMPYLIDEFGTDIYTIAADYNFGQISADWVRVLANEHDANVIGEEFIPLSVSQFGSTINNIQDADPDFVMALLVGANHTSFWNQRTSAGLDLPFGTSTVMAQGYQHKRLDPPAMKGVYGGFNYMQEVPTDRNQDFVDRYYEKYPDAPYVNEECVNNYFSIKMYAQAAESVGSTNQEDIIAELEKGMDVSAPEGDISLQGKVHHMTHDMRVFRCDENHDIHVMEEHKIPEQFLSDTVGVNLRENDQTKQYVPADYFEAADATRE</sequence>
<dbReference type="Gene3D" id="3.40.50.2300">
    <property type="match status" value="2"/>
</dbReference>
<keyword evidence="4" id="KW-1185">Reference proteome</keyword>
<accession>U2YGM1</accession>
<dbReference type="AlphaFoldDB" id="U2YGM1"/>
<dbReference type="Pfam" id="PF13458">
    <property type="entry name" value="Peripla_BP_6"/>
    <property type="match status" value="1"/>
</dbReference>
<dbReference type="InterPro" id="IPR028082">
    <property type="entry name" value="Peripla_BP_I"/>
</dbReference>
<dbReference type="SUPFAM" id="SSF53822">
    <property type="entry name" value="Periplasmic binding protein-like I"/>
    <property type="match status" value="1"/>
</dbReference>
<dbReference type="eggNOG" id="arCOG01022">
    <property type="taxonomic scope" value="Archaea"/>
</dbReference>
<name>U2YGM1_9EURY</name>
<proteinExistence type="predicted"/>
<evidence type="ECO:0000313" key="4">
    <source>
        <dbReference type="Proteomes" id="UP000016986"/>
    </source>
</evidence>
<protein>
    <submittedName>
        <fullName evidence="3">Urea ABC transporter, substrate binding protein urtA</fullName>
    </submittedName>
</protein>
<dbReference type="EMBL" id="BATA01000068">
    <property type="protein sequence ID" value="GAD53461.1"/>
    <property type="molecule type" value="Genomic_DNA"/>
</dbReference>
<gene>
    <name evidence="3" type="ORF">MBEHAL_2221</name>
</gene>
<dbReference type="InterPro" id="IPR019968">
    <property type="entry name" value="Urea_ABC_transptr_substrate-bd"/>
</dbReference>
<dbReference type="PANTHER" id="PTHR47628">
    <property type="match status" value="1"/>
</dbReference>
<evidence type="ECO:0000259" key="2">
    <source>
        <dbReference type="Pfam" id="PF13458"/>
    </source>
</evidence>